<dbReference type="SUPFAM" id="SSF48179">
    <property type="entry name" value="6-phosphogluconate dehydrogenase C-terminal domain-like"/>
    <property type="match status" value="1"/>
</dbReference>
<dbReference type="InterPro" id="IPR008927">
    <property type="entry name" value="6-PGluconate_DH-like_C_sf"/>
</dbReference>
<dbReference type="InterPro" id="IPR013328">
    <property type="entry name" value="6PGD_dom2"/>
</dbReference>
<dbReference type="GO" id="GO:0051287">
    <property type="term" value="F:NAD binding"/>
    <property type="evidence" value="ECO:0007669"/>
    <property type="project" value="InterPro"/>
</dbReference>
<dbReference type="Pfam" id="PF14833">
    <property type="entry name" value="NAD_binding_11"/>
    <property type="match status" value="1"/>
</dbReference>
<gene>
    <name evidence="2" type="ORF">UFOPK3609_01530</name>
</gene>
<feature type="domain" description="3-hydroxyisobutyrate dehydrogenase-like NAD-binding" evidence="1">
    <location>
        <begin position="2"/>
        <end position="85"/>
    </location>
</feature>
<evidence type="ECO:0000259" key="1">
    <source>
        <dbReference type="Pfam" id="PF14833"/>
    </source>
</evidence>
<dbReference type="EMBL" id="CAFBMQ010000260">
    <property type="protein sequence ID" value="CAB4923497.1"/>
    <property type="molecule type" value="Genomic_DNA"/>
</dbReference>
<name>A0A6J7HQN0_9ZZZZ</name>
<dbReference type="AlphaFoldDB" id="A0A6J7HQN0"/>
<reference evidence="2" key="1">
    <citation type="submission" date="2020-05" db="EMBL/GenBank/DDBJ databases">
        <authorList>
            <person name="Chiriac C."/>
            <person name="Salcher M."/>
            <person name="Ghai R."/>
            <person name="Kavagutti S V."/>
        </authorList>
    </citation>
    <scope>NUCLEOTIDE SEQUENCE</scope>
</reference>
<protein>
    <submittedName>
        <fullName evidence="2">Unannotated protein</fullName>
    </submittedName>
</protein>
<dbReference type="InterPro" id="IPR029154">
    <property type="entry name" value="HIBADH-like_NADP-bd"/>
</dbReference>
<accession>A0A6J7HQN0</accession>
<evidence type="ECO:0000313" key="2">
    <source>
        <dbReference type="EMBL" id="CAB4923497.1"/>
    </source>
</evidence>
<proteinExistence type="predicted"/>
<sequence length="100" mass="10581">MAFDVINTSTGRSWSTEHKLPTYVLPGEYRSGFALGLLVKDMGIAADLAADLGVEHSLMGSALGSWREAGEALPVDADHTSVAEWVAGRRRPTGTPVAGR</sequence>
<organism evidence="2">
    <name type="scientific">freshwater metagenome</name>
    <dbReference type="NCBI Taxonomy" id="449393"/>
    <lineage>
        <taxon>unclassified sequences</taxon>
        <taxon>metagenomes</taxon>
        <taxon>ecological metagenomes</taxon>
    </lineage>
</organism>
<dbReference type="Gene3D" id="1.10.1040.10">
    <property type="entry name" value="N-(1-d-carboxylethyl)-l-norvaline Dehydrogenase, domain 2"/>
    <property type="match status" value="1"/>
</dbReference>